<dbReference type="PANTHER" id="PTHR33823">
    <property type="entry name" value="RNA POLYMERASE-BINDING TRANSCRIPTION FACTOR DKSA-RELATED"/>
    <property type="match status" value="1"/>
</dbReference>
<evidence type="ECO:0000256" key="4">
    <source>
        <dbReference type="PROSITE-ProRule" id="PRU00510"/>
    </source>
</evidence>
<evidence type="ECO:0000256" key="1">
    <source>
        <dbReference type="ARBA" id="ARBA00022723"/>
    </source>
</evidence>
<dbReference type="PROSITE" id="PS51128">
    <property type="entry name" value="ZF_DKSA_2"/>
    <property type="match status" value="1"/>
</dbReference>
<evidence type="ECO:0000256" key="2">
    <source>
        <dbReference type="ARBA" id="ARBA00022771"/>
    </source>
</evidence>
<dbReference type="SUPFAM" id="SSF57716">
    <property type="entry name" value="Glucocorticoid receptor-like (DNA-binding domain)"/>
    <property type="match status" value="1"/>
</dbReference>
<evidence type="ECO:0000313" key="6">
    <source>
        <dbReference type="EMBL" id="NEN78139.1"/>
    </source>
</evidence>
<keyword evidence="1" id="KW-0479">Metal-binding</keyword>
<gene>
    <name evidence="6" type="ORF">G3T38_07610</name>
</gene>
<dbReference type="GO" id="GO:0008270">
    <property type="term" value="F:zinc ion binding"/>
    <property type="evidence" value="ECO:0007669"/>
    <property type="project" value="UniProtKB-KW"/>
</dbReference>
<evidence type="ECO:0000313" key="7">
    <source>
        <dbReference type="Proteomes" id="UP000468687"/>
    </source>
</evidence>
<accession>A0A6P0HHD5</accession>
<dbReference type="Pfam" id="PF01258">
    <property type="entry name" value="zf-dskA_traR"/>
    <property type="match status" value="1"/>
</dbReference>
<feature type="domain" description="Zinc finger DksA/TraR C4-type" evidence="5">
    <location>
        <begin position="91"/>
        <end position="124"/>
    </location>
</feature>
<evidence type="ECO:0000259" key="5">
    <source>
        <dbReference type="Pfam" id="PF01258"/>
    </source>
</evidence>
<keyword evidence="3" id="KW-0862">Zinc</keyword>
<dbReference type="Gene3D" id="1.20.120.910">
    <property type="entry name" value="DksA, coiled-coil domain"/>
    <property type="match status" value="1"/>
</dbReference>
<name>A0A6P0HHD5_9ACTN</name>
<keyword evidence="7" id="KW-1185">Reference proteome</keyword>
<dbReference type="InterPro" id="IPR000962">
    <property type="entry name" value="Znf_DskA_TraR"/>
</dbReference>
<dbReference type="PANTHER" id="PTHR33823:SF5">
    <property type="entry name" value="DNAK SUPPRESSOR PROTEIN"/>
    <property type="match status" value="1"/>
</dbReference>
<dbReference type="EMBL" id="JAAGXA010000004">
    <property type="protein sequence ID" value="NEN78139.1"/>
    <property type="molecule type" value="Genomic_DNA"/>
</dbReference>
<evidence type="ECO:0000256" key="3">
    <source>
        <dbReference type="ARBA" id="ARBA00022833"/>
    </source>
</evidence>
<dbReference type="AlphaFoldDB" id="A0A6P0HHD5"/>
<keyword evidence="2" id="KW-0863">Zinc-finger</keyword>
<dbReference type="Proteomes" id="UP000468687">
    <property type="component" value="Unassembled WGS sequence"/>
</dbReference>
<organism evidence="6 7">
    <name type="scientific">Nocardioides zeae</name>
    <dbReference type="NCBI Taxonomy" id="1457234"/>
    <lineage>
        <taxon>Bacteria</taxon>
        <taxon>Bacillati</taxon>
        <taxon>Actinomycetota</taxon>
        <taxon>Actinomycetes</taxon>
        <taxon>Propionibacteriales</taxon>
        <taxon>Nocardioidaceae</taxon>
        <taxon>Nocardioides</taxon>
    </lineage>
</organism>
<reference evidence="6 7" key="1">
    <citation type="journal article" date="2014" name="Int. J. Syst. Evol. Microbiol.">
        <title>Nocardioides zeae sp. nov., isolated from the stem of Zea mays.</title>
        <authorList>
            <person name="Glaeser S.P."/>
            <person name="McInroy J.A."/>
            <person name="Busse H.J."/>
            <person name="Kampfer P."/>
        </authorList>
    </citation>
    <scope>NUCLEOTIDE SEQUENCE [LARGE SCALE GENOMIC DNA]</scope>
    <source>
        <strain evidence="6 7">JCM 30728</strain>
    </source>
</reference>
<sequence length="127" mass="13589">MTDPAPDPPRATAGDAGALRAERTAVLARLARLREEHAAFVAASRDSNADDEHDPEGATIAFERAQVETLLREGEERLRDIDAALARVTRGEYGACAVCGRPIDPARLAVRPSATTCVPCASPSRRR</sequence>
<protein>
    <submittedName>
        <fullName evidence="6">TraR/DksA family transcriptional regulator</fullName>
    </submittedName>
</protein>
<proteinExistence type="predicted"/>
<feature type="zinc finger region" description="dksA C4-type" evidence="4">
    <location>
        <begin position="96"/>
        <end position="120"/>
    </location>
</feature>
<dbReference type="RefSeq" id="WP_163771558.1">
    <property type="nucleotide sequence ID" value="NZ_JAAGXA010000004.1"/>
</dbReference>
<comment type="caution">
    <text evidence="6">The sequence shown here is derived from an EMBL/GenBank/DDBJ whole genome shotgun (WGS) entry which is preliminary data.</text>
</comment>